<gene>
    <name evidence="1" type="ordered locus">Os04g0576600</name>
    <name evidence="1" type="ORF">OSNPB_040576600</name>
</gene>
<dbReference type="Proteomes" id="UP000059680">
    <property type="component" value="Chromosome 4"/>
</dbReference>
<dbReference type="SUPFAM" id="SSF49870">
    <property type="entry name" value="Osmotin, thaumatin-like protein"/>
    <property type="match status" value="1"/>
</dbReference>
<organism evidence="1 2">
    <name type="scientific">Oryza sativa subsp. japonica</name>
    <name type="common">Rice</name>
    <dbReference type="NCBI Taxonomy" id="39947"/>
    <lineage>
        <taxon>Eukaryota</taxon>
        <taxon>Viridiplantae</taxon>
        <taxon>Streptophyta</taxon>
        <taxon>Embryophyta</taxon>
        <taxon>Tracheophyta</taxon>
        <taxon>Spermatophyta</taxon>
        <taxon>Magnoliopsida</taxon>
        <taxon>Liliopsida</taxon>
        <taxon>Poales</taxon>
        <taxon>Poaceae</taxon>
        <taxon>BOP clade</taxon>
        <taxon>Oryzoideae</taxon>
        <taxon>Oryzeae</taxon>
        <taxon>Oryzinae</taxon>
        <taxon>Oryza</taxon>
        <taxon>Oryza sativa</taxon>
    </lineage>
</organism>
<name>A0A0P0WDN5_ORYSJ</name>
<dbReference type="Gramene" id="Os04t0576600-00">
    <property type="protein sequence ID" value="Os04t0576600-00"/>
    <property type="gene ID" value="Os04g0576600"/>
</dbReference>
<dbReference type="STRING" id="39947.A0A0P0WDN5"/>
<dbReference type="InterPro" id="IPR001938">
    <property type="entry name" value="Thaumatin"/>
</dbReference>
<dbReference type="Pfam" id="PF00314">
    <property type="entry name" value="Thaumatin"/>
    <property type="match status" value="1"/>
</dbReference>
<proteinExistence type="predicted"/>
<protein>
    <submittedName>
        <fullName evidence="1">Os04g0576600 protein</fullName>
    </submittedName>
</protein>
<dbReference type="Gene3D" id="2.60.110.10">
    <property type="entry name" value="Thaumatin"/>
    <property type="match status" value="1"/>
</dbReference>
<dbReference type="InterPro" id="IPR037176">
    <property type="entry name" value="Osmotin/thaumatin-like_sf"/>
</dbReference>
<sequence>MAACRSACEAFGEEEYCCSGAYATPVTCRRPTAYSTIFKSACPRAYSYAYNDGMSTFTCNAAAYTITFCLPPTR</sequence>
<dbReference type="InParanoid" id="A0A0P0WDN5"/>
<accession>A0A0P0WDN5</accession>
<dbReference type="SMART" id="SM00205">
    <property type="entry name" value="THN"/>
    <property type="match status" value="1"/>
</dbReference>
<evidence type="ECO:0000313" key="1">
    <source>
        <dbReference type="EMBL" id="BAS90608.1"/>
    </source>
</evidence>
<dbReference type="PANTHER" id="PTHR31048">
    <property type="entry name" value="OS03G0233200 PROTEIN"/>
    <property type="match status" value="1"/>
</dbReference>
<keyword evidence="2" id="KW-1185">Reference proteome</keyword>
<reference evidence="1 2" key="3">
    <citation type="journal article" date="2013" name="Rice">
        <title>Improvement of the Oryza sativa Nipponbare reference genome using next generation sequence and optical map data.</title>
        <authorList>
            <person name="Kawahara Y."/>
            <person name="de la Bastide M."/>
            <person name="Hamilton J.P."/>
            <person name="Kanamori H."/>
            <person name="McCombie W.R."/>
            <person name="Ouyang S."/>
            <person name="Schwartz D.C."/>
            <person name="Tanaka T."/>
            <person name="Wu J."/>
            <person name="Zhou S."/>
            <person name="Childs K.L."/>
            <person name="Davidson R.M."/>
            <person name="Lin H."/>
            <person name="Quesada-Ocampo L."/>
            <person name="Vaillancourt B."/>
            <person name="Sakai H."/>
            <person name="Lee S.S."/>
            <person name="Kim J."/>
            <person name="Numa H."/>
            <person name="Itoh T."/>
            <person name="Buell C.R."/>
            <person name="Matsumoto T."/>
        </authorList>
    </citation>
    <scope>NUCLEOTIDE SEQUENCE [LARGE SCALE GENOMIC DNA]</scope>
    <source>
        <strain evidence="2">cv. Nipponbare</strain>
    </source>
</reference>
<evidence type="ECO:0000313" key="2">
    <source>
        <dbReference type="Proteomes" id="UP000059680"/>
    </source>
</evidence>
<dbReference type="PROSITE" id="PS51367">
    <property type="entry name" value="THAUMATIN_2"/>
    <property type="match status" value="1"/>
</dbReference>
<dbReference type="AlphaFoldDB" id="A0A0P0WDN5"/>
<dbReference type="OMA" id="CTAFNTA"/>
<dbReference type="SMR" id="A0A0P0WDN5"/>
<dbReference type="PaxDb" id="39947-A0A0P0WDN5"/>
<reference evidence="1 2" key="2">
    <citation type="journal article" date="2013" name="Plant Cell Physiol.">
        <title>Rice Annotation Project Database (RAP-DB): an integrative and interactive database for rice genomics.</title>
        <authorList>
            <person name="Sakai H."/>
            <person name="Lee S.S."/>
            <person name="Tanaka T."/>
            <person name="Numa H."/>
            <person name="Kim J."/>
            <person name="Kawahara Y."/>
            <person name="Wakimoto H."/>
            <person name="Yang C.C."/>
            <person name="Iwamoto M."/>
            <person name="Abe T."/>
            <person name="Yamada Y."/>
            <person name="Muto A."/>
            <person name="Inokuchi H."/>
            <person name="Ikemura T."/>
            <person name="Matsumoto T."/>
            <person name="Sasaki T."/>
            <person name="Itoh T."/>
        </authorList>
    </citation>
    <scope>NUCLEOTIDE SEQUENCE [LARGE SCALE GENOMIC DNA]</scope>
    <source>
        <strain evidence="2">cv. Nipponbare</strain>
    </source>
</reference>
<dbReference type="EMBL" id="AP014960">
    <property type="protein sequence ID" value="BAS90608.1"/>
    <property type="molecule type" value="Genomic_DNA"/>
</dbReference>
<reference evidence="2" key="1">
    <citation type="journal article" date="2005" name="Nature">
        <title>The map-based sequence of the rice genome.</title>
        <authorList>
            <consortium name="International rice genome sequencing project (IRGSP)"/>
            <person name="Matsumoto T."/>
            <person name="Wu J."/>
            <person name="Kanamori H."/>
            <person name="Katayose Y."/>
            <person name="Fujisawa M."/>
            <person name="Namiki N."/>
            <person name="Mizuno H."/>
            <person name="Yamamoto K."/>
            <person name="Antonio B.A."/>
            <person name="Baba T."/>
            <person name="Sakata K."/>
            <person name="Nagamura Y."/>
            <person name="Aoki H."/>
            <person name="Arikawa K."/>
            <person name="Arita K."/>
            <person name="Bito T."/>
            <person name="Chiden Y."/>
            <person name="Fujitsuka N."/>
            <person name="Fukunaka R."/>
            <person name="Hamada M."/>
            <person name="Harada C."/>
            <person name="Hayashi A."/>
            <person name="Hijishita S."/>
            <person name="Honda M."/>
            <person name="Hosokawa S."/>
            <person name="Ichikawa Y."/>
            <person name="Idonuma A."/>
            <person name="Iijima M."/>
            <person name="Ikeda M."/>
            <person name="Ikeno M."/>
            <person name="Ito K."/>
            <person name="Ito S."/>
            <person name="Ito T."/>
            <person name="Ito Y."/>
            <person name="Ito Y."/>
            <person name="Iwabuchi A."/>
            <person name="Kamiya K."/>
            <person name="Karasawa W."/>
            <person name="Kurita K."/>
            <person name="Katagiri S."/>
            <person name="Kikuta A."/>
            <person name="Kobayashi H."/>
            <person name="Kobayashi N."/>
            <person name="Machita K."/>
            <person name="Maehara T."/>
            <person name="Masukawa M."/>
            <person name="Mizubayashi T."/>
            <person name="Mukai Y."/>
            <person name="Nagasaki H."/>
            <person name="Nagata Y."/>
            <person name="Naito S."/>
            <person name="Nakashima M."/>
            <person name="Nakama Y."/>
            <person name="Nakamichi Y."/>
            <person name="Nakamura M."/>
            <person name="Meguro A."/>
            <person name="Negishi M."/>
            <person name="Ohta I."/>
            <person name="Ohta T."/>
            <person name="Okamoto M."/>
            <person name="Ono N."/>
            <person name="Saji S."/>
            <person name="Sakaguchi M."/>
            <person name="Sakai K."/>
            <person name="Shibata M."/>
            <person name="Shimokawa T."/>
            <person name="Song J."/>
            <person name="Takazaki Y."/>
            <person name="Terasawa K."/>
            <person name="Tsugane M."/>
            <person name="Tsuji K."/>
            <person name="Ueda S."/>
            <person name="Waki K."/>
            <person name="Yamagata H."/>
            <person name="Yamamoto M."/>
            <person name="Yamamoto S."/>
            <person name="Yamane H."/>
            <person name="Yoshiki S."/>
            <person name="Yoshihara R."/>
            <person name="Yukawa K."/>
            <person name="Zhong H."/>
            <person name="Yano M."/>
            <person name="Yuan Q."/>
            <person name="Ouyang S."/>
            <person name="Liu J."/>
            <person name="Jones K.M."/>
            <person name="Gansberger K."/>
            <person name="Moffat K."/>
            <person name="Hill J."/>
            <person name="Bera J."/>
            <person name="Fadrosh D."/>
            <person name="Jin S."/>
            <person name="Johri S."/>
            <person name="Kim M."/>
            <person name="Overton L."/>
            <person name="Reardon M."/>
            <person name="Tsitrin T."/>
            <person name="Vuong H."/>
            <person name="Weaver B."/>
            <person name="Ciecko A."/>
            <person name="Tallon L."/>
            <person name="Jackson J."/>
            <person name="Pai G."/>
            <person name="Aken S.V."/>
            <person name="Utterback T."/>
            <person name="Reidmuller S."/>
            <person name="Feldblyum T."/>
            <person name="Hsiao J."/>
            <person name="Zismann V."/>
            <person name="Iobst S."/>
            <person name="de Vazeille A.R."/>
            <person name="Buell C.R."/>
            <person name="Ying K."/>
            <person name="Li Y."/>
            <person name="Lu T."/>
            <person name="Huang Y."/>
            <person name="Zhao Q."/>
            <person name="Feng Q."/>
            <person name="Zhang L."/>
            <person name="Zhu J."/>
            <person name="Weng Q."/>
            <person name="Mu J."/>
            <person name="Lu Y."/>
            <person name="Fan D."/>
            <person name="Liu Y."/>
            <person name="Guan J."/>
            <person name="Zhang Y."/>
            <person name="Yu S."/>
            <person name="Liu X."/>
            <person name="Zhang Y."/>
            <person name="Hong G."/>
            <person name="Han B."/>
            <person name="Choisne N."/>
            <person name="Demange N."/>
            <person name="Orjeda G."/>
            <person name="Samain S."/>
            <person name="Cattolico L."/>
            <person name="Pelletier E."/>
            <person name="Couloux A."/>
            <person name="Segurens B."/>
            <person name="Wincker P."/>
            <person name="D'Hont A."/>
            <person name="Scarpelli C."/>
            <person name="Weissenbach J."/>
            <person name="Salanoubat M."/>
            <person name="Quetier F."/>
            <person name="Yu Y."/>
            <person name="Kim H.R."/>
            <person name="Rambo T."/>
            <person name="Currie J."/>
            <person name="Collura K."/>
            <person name="Luo M."/>
            <person name="Yang T."/>
            <person name="Ammiraju J.S.S."/>
            <person name="Engler F."/>
            <person name="Soderlund C."/>
            <person name="Wing R.A."/>
            <person name="Palmer L.E."/>
            <person name="de la Bastide M."/>
            <person name="Spiegel L."/>
            <person name="Nascimento L."/>
            <person name="Zutavern T."/>
            <person name="O'Shaughnessy A."/>
            <person name="Dike S."/>
            <person name="Dedhia N."/>
            <person name="Preston R."/>
            <person name="Balija V."/>
            <person name="McCombie W.R."/>
            <person name="Chow T."/>
            <person name="Chen H."/>
            <person name="Chung M."/>
            <person name="Chen C."/>
            <person name="Shaw J."/>
            <person name="Wu H."/>
            <person name="Hsiao K."/>
            <person name="Chao Y."/>
            <person name="Chu M."/>
            <person name="Cheng C."/>
            <person name="Hour A."/>
            <person name="Lee P."/>
            <person name="Lin S."/>
            <person name="Lin Y."/>
            <person name="Liou J."/>
            <person name="Liu S."/>
            <person name="Hsing Y."/>
            <person name="Raghuvanshi S."/>
            <person name="Mohanty A."/>
            <person name="Bharti A.K."/>
            <person name="Gaur A."/>
            <person name="Gupta V."/>
            <person name="Kumar D."/>
            <person name="Ravi V."/>
            <person name="Vij S."/>
            <person name="Kapur A."/>
            <person name="Khurana P."/>
            <person name="Khurana P."/>
            <person name="Khurana J.P."/>
            <person name="Tyagi A.K."/>
            <person name="Gaikwad K."/>
            <person name="Singh A."/>
            <person name="Dalal V."/>
            <person name="Srivastava S."/>
            <person name="Dixit A."/>
            <person name="Pal A.K."/>
            <person name="Ghazi I.A."/>
            <person name="Yadav M."/>
            <person name="Pandit A."/>
            <person name="Bhargava A."/>
            <person name="Sureshbabu K."/>
            <person name="Batra K."/>
            <person name="Sharma T.R."/>
            <person name="Mohapatra T."/>
            <person name="Singh N.K."/>
            <person name="Messing J."/>
            <person name="Nelson A.B."/>
            <person name="Fuks G."/>
            <person name="Kavchok S."/>
            <person name="Keizer G."/>
            <person name="Linton E."/>
            <person name="Llaca V."/>
            <person name="Song R."/>
            <person name="Tanyolac B."/>
            <person name="Young S."/>
            <person name="Ho-Il K."/>
            <person name="Hahn J.H."/>
            <person name="Sangsakoo G."/>
            <person name="Vanavichit A."/>
            <person name="de Mattos Luiz.A.T."/>
            <person name="Zimmer P.D."/>
            <person name="Malone G."/>
            <person name="Dellagostin O."/>
            <person name="de Oliveira A.C."/>
            <person name="Bevan M."/>
            <person name="Bancroft I."/>
            <person name="Minx P."/>
            <person name="Cordum H."/>
            <person name="Wilson R."/>
            <person name="Cheng Z."/>
            <person name="Jin W."/>
            <person name="Jiang J."/>
            <person name="Leong S.A."/>
            <person name="Iwama H."/>
            <person name="Gojobori T."/>
            <person name="Itoh T."/>
            <person name="Niimura Y."/>
            <person name="Fujii Y."/>
            <person name="Habara T."/>
            <person name="Sakai H."/>
            <person name="Sato Y."/>
            <person name="Wilson G."/>
            <person name="Kumar K."/>
            <person name="McCouch S."/>
            <person name="Juretic N."/>
            <person name="Hoen D."/>
            <person name="Wright S."/>
            <person name="Bruskiewich R."/>
            <person name="Bureau T."/>
            <person name="Miyao A."/>
            <person name="Hirochika H."/>
            <person name="Nishikawa T."/>
            <person name="Kadowaki K."/>
            <person name="Sugiura M."/>
            <person name="Burr B."/>
            <person name="Sasaki T."/>
        </authorList>
    </citation>
    <scope>NUCLEOTIDE SEQUENCE [LARGE SCALE GENOMIC DNA]</scope>
    <source>
        <strain evidence="2">cv. Nipponbare</strain>
    </source>
</reference>